<accession>A0A212JDL2</accession>
<dbReference type="EMBL" id="FLUO01000001">
    <property type="protein sequence ID" value="SBV97543.1"/>
    <property type="molecule type" value="Genomic_DNA"/>
</dbReference>
<keyword evidence="1" id="KW-1133">Transmembrane helix</keyword>
<keyword evidence="1" id="KW-0472">Membrane</keyword>
<evidence type="ECO:0000313" key="2">
    <source>
        <dbReference type="EMBL" id="SBV97543.1"/>
    </source>
</evidence>
<keyword evidence="1" id="KW-0812">Transmembrane</keyword>
<evidence type="ECO:0000256" key="1">
    <source>
        <dbReference type="SAM" id="Phobius"/>
    </source>
</evidence>
<organism evidence="2">
    <name type="scientific">uncultured Alphaproteobacteria bacterium</name>
    <dbReference type="NCBI Taxonomy" id="91750"/>
    <lineage>
        <taxon>Bacteria</taxon>
        <taxon>Pseudomonadati</taxon>
        <taxon>Pseudomonadota</taxon>
        <taxon>Alphaproteobacteria</taxon>
        <taxon>environmental samples</taxon>
    </lineage>
</organism>
<dbReference type="AlphaFoldDB" id="A0A212JDL2"/>
<gene>
    <name evidence="2" type="ORF">KL86APRO_10897</name>
</gene>
<proteinExistence type="predicted"/>
<feature type="transmembrane region" description="Helical" evidence="1">
    <location>
        <begin position="78"/>
        <end position="95"/>
    </location>
</feature>
<sequence>MIARVPPRCPAPPPGPRCPLADIAAKEAADAAVRKTFAILGVDVGDPESVATLQSDLRFGRAMREAAGDLAADVRRTATRAVLIALAVLVGYGIADWGRRLFGH</sequence>
<protein>
    <submittedName>
        <fullName evidence="2">Bbp3 (Modular protein)</fullName>
    </submittedName>
</protein>
<reference evidence="2" key="1">
    <citation type="submission" date="2016-04" db="EMBL/GenBank/DDBJ databases">
        <authorList>
            <person name="Evans L.H."/>
            <person name="Alamgir A."/>
            <person name="Owens N."/>
            <person name="Weber N.D."/>
            <person name="Virtaneva K."/>
            <person name="Barbian K."/>
            <person name="Babar A."/>
            <person name="Rosenke K."/>
        </authorList>
    </citation>
    <scope>NUCLEOTIDE SEQUENCE</scope>
    <source>
        <strain evidence="2">86</strain>
    </source>
</reference>
<name>A0A212JDL2_9PROT</name>